<evidence type="ECO:0000256" key="2">
    <source>
        <dbReference type="SAM" id="Phobius"/>
    </source>
</evidence>
<accession>A0ABM1TLM5</accession>
<feature type="region of interest" description="Disordered" evidence="1">
    <location>
        <begin position="138"/>
        <end position="161"/>
    </location>
</feature>
<keyword evidence="2" id="KW-0812">Transmembrane</keyword>
<keyword evidence="2" id="KW-1133">Transmembrane helix</keyword>
<dbReference type="Proteomes" id="UP000694941">
    <property type="component" value="Unplaced"/>
</dbReference>
<dbReference type="GeneID" id="106472491"/>
<sequence length="161" mass="18075">MLLPWLIVNPFVTATGYLAVIYYSYIFLDTLQNPLVIDIMEALKTISCYMCIFASFGIISPCINTAFEVYAARRFSEISKPVRIVGIQTVQNSTHVITMTNSVQPLMSPNYIPCYELIADRTPTAPVNNDHEYQCTSAGNNSQFMPEDAYPDQTKDSLPLL</sequence>
<evidence type="ECO:0000313" key="3">
    <source>
        <dbReference type="Proteomes" id="UP000694941"/>
    </source>
</evidence>
<dbReference type="RefSeq" id="XP_022256781.1">
    <property type="nucleotide sequence ID" value="XM_022401073.1"/>
</dbReference>
<proteinExistence type="predicted"/>
<keyword evidence="2" id="KW-0472">Membrane</keyword>
<name>A0ABM1TLM5_LIMPO</name>
<reference evidence="4" key="1">
    <citation type="submission" date="2025-08" db="UniProtKB">
        <authorList>
            <consortium name="RefSeq"/>
        </authorList>
    </citation>
    <scope>IDENTIFICATION</scope>
    <source>
        <tissue evidence="4">Muscle</tissue>
    </source>
</reference>
<keyword evidence="3" id="KW-1185">Reference proteome</keyword>
<feature type="transmembrane region" description="Helical" evidence="2">
    <location>
        <begin position="46"/>
        <end position="67"/>
    </location>
</feature>
<evidence type="ECO:0000313" key="4">
    <source>
        <dbReference type="RefSeq" id="XP_022256781.1"/>
    </source>
</evidence>
<gene>
    <name evidence="4" type="primary">LOC106472491</name>
</gene>
<organism evidence="3 4">
    <name type="scientific">Limulus polyphemus</name>
    <name type="common">Atlantic horseshoe crab</name>
    <dbReference type="NCBI Taxonomy" id="6850"/>
    <lineage>
        <taxon>Eukaryota</taxon>
        <taxon>Metazoa</taxon>
        <taxon>Ecdysozoa</taxon>
        <taxon>Arthropoda</taxon>
        <taxon>Chelicerata</taxon>
        <taxon>Merostomata</taxon>
        <taxon>Xiphosura</taxon>
        <taxon>Limulidae</taxon>
        <taxon>Limulus</taxon>
    </lineage>
</organism>
<feature type="transmembrane region" description="Helical" evidence="2">
    <location>
        <begin position="6"/>
        <end position="25"/>
    </location>
</feature>
<protein>
    <submittedName>
        <fullName evidence="4">Uncharacterized protein LOC106472491</fullName>
    </submittedName>
</protein>
<evidence type="ECO:0000256" key="1">
    <source>
        <dbReference type="SAM" id="MobiDB-lite"/>
    </source>
</evidence>